<dbReference type="PANTHER" id="PTHR11441">
    <property type="entry name" value="THYMIDINE KINASE"/>
    <property type="match status" value="1"/>
</dbReference>
<comment type="caution">
    <text evidence="14">The sequence shown here is derived from an EMBL/GenBank/DDBJ whole genome shotgun (WGS) entry which is preliminary data.</text>
</comment>
<keyword evidence="4" id="KW-0479">Metal-binding</keyword>
<feature type="region of interest" description="Disordered" evidence="13">
    <location>
        <begin position="195"/>
        <end position="227"/>
    </location>
</feature>
<evidence type="ECO:0000256" key="2">
    <source>
        <dbReference type="ARBA" id="ARBA00022634"/>
    </source>
</evidence>
<comment type="subunit">
    <text evidence="9">Homotetramer. Tetramerization from dimerization is induced by ATP and increases catalytic efficiency due to a high affinity for thymidine. Tetramerization is inhibited by phosphorylation at Ser-13. Interacts (via the KEN box) with FZR1.</text>
</comment>
<organism evidence="14 15">
    <name type="scientific">Patella caerulea</name>
    <name type="common">Rayed Mediterranean limpet</name>
    <dbReference type="NCBI Taxonomy" id="87958"/>
    <lineage>
        <taxon>Eukaryota</taxon>
        <taxon>Metazoa</taxon>
        <taxon>Spiralia</taxon>
        <taxon>Lophotrochozoa</taxon>
        <taxon>Mollusca</taxon>
        <taxon>Gastropoda</taxon>
        <taxon>Patellogastropoda</taxon>
        <taxon>Patelloidea</taxon>
        <taxon>Patellidae</taxon>
        <taxon>Patella</taxon>
    </lineage>
</organism>
<reference evidence="14 15" key="1">
    <citation type="submission" date="2024-01" db="EMBL/GenBank/DDBJ databases">
        <title>The genome of the rayed Mediterranean limpet Patella caerulea (Linnaeus, 1758).</title>
        <authorList>
            <person name="Anh-Thu Weber A."/>
            <person name="Halstead-Nussloch G."/>
        </authorList>
    </citation>
    <scope>NUCLEOTIDE SEQUENCE [LARGE SCALE GENOMIC DNA]</scope>
    <source>
        <strain evidence="14">AATW-2023a</strain>
        <tissue evidence="14">Whole specimen</tissue>
    </source>
</reference>
<dbReference type="Pfam" id="PF00265">
    <property type="entry name" value="TK"/>
    <property type="match status" value="1"/>
</dbReference>
<dbReference type="PROSITE" id="PS00603">
    <property type="entry name" value="TK_CELLULAR_TYPE"/>
    <property type="match status" value="1"/>
</dbReference>
<dbReference type="AlphaFoldDB" id="A0AAN8Q0B6"/>
<evidence type="ECO:0000313" key="14">
    <source>
        <dbReference type="EMBL" id="KAK6187784.1"/>
    </source>
</evidence>
<dbReference type="Gene3D" id="3.40.50.300">
    <property type="entry name" value="P-loop containing nucleotide triphosphate hydrolases"/>
    <property type="match status" value="1"/>
</dbReference>
<keyword evidence="3 11" id="KW-0808">Transferase</keyword>
<dbReference type="InterPro" id="IPR020633">
    <property type="entry name" value="Thymidine_kinase_CS"/>
</dbReference>
<keyword evidence="15" id="KW-1185">Reference proteome</keyword>
<keyword evidence="6 11" id="KW-0418">Kinase</keyword>
<dbReference type="GO" id="GO:0046104">
    <property type="term" value="P:thymidine metabolic process"/>
    <property type="evidence" value="ECO:0007669"/>
    <property type="project" value="TreeGrafter"/>
</dbReference>
<evidence type="ECO:0000256" key="6">
    <source>
        <dbReference type="ARBA" id="ARBA00022777"/>
    </source>
</evidence>
<dbReference type="FunFam" id="3.30.60.20:FF:000028">
    <property type="entry name" value="Thymidine kinase"/>
    <property type="match status" value="1"/>
</dbReference>
<evidence type="ECO:0000256" key="11">
    <source>
        <dbReference type="RuleBase" id="RU000544"/>
    </source>
</evidence>
<dbReference type="GO" id="GO:0004797">
    <property type="term" value="F:thymidine kinase activity"/>
    <property type="evidence" value="ECO:0007669"/>
    <property type="project" value="UniProtKB-EC"/>
</dbReference>
<accession>A0AAN8Q0B6</accession>
<dbReference type="GO" id="GO:0071897">
    <property type="term" value="P:DNA biosynthetic process"/>
    <property type="evidence" value="ECO:0007669"/>
    <property type="project" value="UniProtKB-KW"/>
</dbReference>
<gene>
    <name evidence="14" type="ORF">SNE40_005734</name>
</gene>
<dbReference type="SUPFAM" id="SSF52540">
    <property type="entry name" value="P-loop containing nucleoside triphosphate hydrolases"/>
    <property type="match status" value="1"/>
</dbReference>
<dbReference type="EC" id="2.7.1.21" evidence="11"/>
<dbReference type="Proteomes" id="UP001347796">
    <property type="component" value="Unassembled WGS sequence"/>
</dbReference>
<dbReference type="GO" id="GO:0005524">
    <property type="term" value="F:ATP binding"/>
    <property type="evidence" value="ECO:0007669"/>
    <property type="project" value="UniProtKB-KW"/>
</dbReference>
<dbReference type="InterPro" id="IPR001267">
    <property type="entry name" value="Thymidine_kinase"/>
</dbReference>
<comment type="similarity">
    <text evidence="1 12">Belongs to the thymidine kinase family.</text>
</comment>
<keyword evidence="7" id="KW-0862">Zinc</keyword>
<feature type="compositionally biased region" description="Polar residues" evidence="13">
    <location>
        <begin position="207"/>
        <end position="223"/>
    </location>
</feature>
<keyword evidence="2 11" id="KW-0237">DNA synthesis</keyword>
<name>A0AAN8Q0B6_PATCE</name>
<dbReference type="PANTHER" id="PTHR11441:SF0">
    <property type="entry name" value="THYMIDINE KINASE, CYTOSOLIC"/>
    <property type="match status" value="1"/>
</dbReference>
<evidence type="ECO:0000256" key="1">
    <source>
        <dbReference type="ARBA" id="ARBA00007587"/>
    </source>
</evidence>
<dbReference type="GO" id="GO:0042802">
    <property type="term" value="F:identical protein binding"/>
    <property type="evidence" value="ECO:0007669"/>
    <property type="project" value="UniProtKB-ARBA"/>
</dbReference>
<keyword evidence="8 11" id="KW-0067">ATP-binding</keyword>
<dbReference type="EMBL" id="JAZGQO010000004">
    <property type="protein sequence ID" value="KAK6187784.1"/>
    <property type="molecule type" value="Genomic_DNA"/>
</dbReference>
<dbReference type="FunFam" id="3.40.50.300:FF:001270">
    <property type="entry name" value="Thymidine kinase"/>
    <property type="match status" value="1"/>
</dbReference>
<evidence type="ECO:0000256" key="5">
    <source>
        <dbReference type="ARBA" id="ARBA00022741"/>
    </source>
</evidence>
<evidence type="ECO:0000313" key="15">
    <source>
        <dbReference type="Proteomes" id="UP001347796"/>
    </source>
</evidence>
<evidence type="ECO:0000256" key="4">
    <source>
        <dbReference type="ARBA" id="ARBA00022723"/>
    </source>
</evidence>
<comment type="catalytic activity">
    <reaction evidence="10">
        <text>thymidine + ATP = dTMP + ADP + H(+)</text>
        <dbReference type="Rhea" id="RHEA:19129"/>
        <dbReference type="ChEBI" id="CHEBI:15378"/>
        <dbReference type="ChEBI" id="CHEBI:17748"/>
        <dbReference type="ChEBI" id="CHEBI:30616"/>
        <dbReference type="ChEBI" id="CHEBI:63528"/>
        <dbReference type="ChEBI" id="CHEBI:456216"/>
        <dbReference type="EC" id="2.7.1.21"/>
    </reaction>
    <physiologicalReaction direction="left-to-right" evidence="10">
        <dbReference type="Rhea" id="RHEA:19130"/>
    </physiologicalReaction>
</comment>
<keyword evidence="5 11" id="KW-0547">Nucleotide-binding</keyword>
<evidence type="ECO:0000256" key="3">
    <source>
        <dbReference type="ARBA" id="ARBA00022679"/>
    </source>
</evidence>
<evidence type="ECO:0000256" key="12">
    <source>
        <dbReference type="RuleBase" id="RU004165"/>
    </source>
</evidence>
<evidence type="ECO:0000256" key="13">
    <source>
        <dbReference type="SAM" id="MobiDB-lite"/>
    </source>
</evidence>
<dbReference type="InterPro" id="IPR027417">
    <property type="entry name" value="P-loop_NTPase"/>
</dbReference>
<dbReference type="GO" id="GO:0046872">
    <property type="term" value="F:metal ion binding"/>
    <property type="evidence" value="ECO:0007669"/>
    <property type="project" value="UniProtKB-KW"/>
</dbReference>
<dbReference type="Gene3D" id="3.30.60.20">
    <property type="match status" value="1"/>
</dbReference>
<protein>
    <recommendedName>
        <fullName evidence="11">Thymidine kinase</fullName>
        <ecNumber evidence="11">2.7.1.21</ecNumber>
    </recommendedName>
</protein>
<dbReference type="SUPFAM" id="SSF57716">
    <property type="entry name" value="Glucocorticoid receptor-like (DNA-binding domain)"/>
    <property type="match status" value="1"/>
</dbReference>
<evidence type="ECO:0000256" key="8">
    <source>
        <dbReference type="ARBA" id="ARBA00022840"/>
    </source>
</evidence>
<evidence type="ECO:0000256" key="9">
    <source>
        <dbReference type="ARBA" id="ARBA00046642"/>
    </source>
</evidence>
<proteinExistence type="inferred from homology"/>
<evidence type="ECO:0000256" key="7">
    <source>
        <dbReference type="ARBA" id="ARBA00022833"/>
    </source>
</evidence>
<evidence type="ECO:0000256" key="10">
    <source>
        <dbReference type="ARBA" id="ARBA00048113"/>
    </source>
</evidence>
<sequence length="236" mass="26331">MNSETANHTNSIPAIKTMRKGEIQVIFGPMFSGKTTELVRRLKRYQIANYNCLVVKYAKDDRYDADGVATHDKQILPAVSAEKLSTLRSTAFKYDVIGIDEGQFFPDIVNFCEEMANDGITVVVAALDGTFQKQGFGNILNLVPLAEHVMKLTAVCMMCYNEASFTKRKGNETQVEVIGGADKYLAVCRTCFTSPNKQSPRKRSPLKQINNTQQLTSSSSGKSETTRRLFEKHLQV</sequence>